<evidence type="ECO:0000256" key="14">
    <source>
        <dbReference type="ARBA" id="ARBA00023180"/>
    </source>
</evidence>
<dbReference type="GO" id="GO:0004672">
    <property type="term" value="F:protein kinase activity"/>
    <property type="evidence" value="ECO:0007669"/>
    <property type="project" value="InterPro"/>
</dbReference>
<evidence type="ECO:0000256" key="5">
    <source>
        <dbReference type="ARBA" id="ARBA00022692"/>
    </source>
</evidence>
<keyword evidence="8 15" id="KW-0547">Nucleotide-binding</keyword>
<evidence type="ECO:0000313" key="19">
    <source>
        <dbReference type="Proteomes" id="UP000886520"/>
    </source>
</evidence>
<keyword evidence="5 16" id="KW-0812">Transmembrane</keyword>
<dbReference type="Proteomes" id="UP000886520">
    <property type="component" value="Chromosome 8"/>
</dbReference>
<proteinExistence type="predicted"/>
<evidence type="ECO:0000259" key="17">
    <source>
        <dbReference type="PROSITE" id="PS50011"/>
    </source>
</evidence>
<dbReference type="SUPFAM" id="SSF52058">
    <property type="entry name" value="L domain-like"/>
    <property type="match status" value="2"/>
</dbReference>
<evidence type="ECO:0000256" key="15">
    <source>
        <dbReference type="PROSITE-ProRule" id="PRU10141"/>
    </source>
</evidence>
<evidence type="ECO:0000256" key="1">
    <source>
        <dbReference type="ARBA" id="ARBA00004236"/>
    </source>
</evidence>
<dbReference type="InterPro" id="IPR001611">
    <property type="entry name" value="Leu-rich_rpt"/>
</dbReference>
<keyword evidence="19" id="KW-1185">Reference proteome</keyword>
<evidence type="ECO:0000256" key="11">
    <source>
        <dbReference type="ARBA" id="ARBA00022989"/>
    </source>
</evidence>
<dbReference type="InterPro" id="IPR032675">
    <property type="entry name" value="LRR_dom_sf"/>
</dbReference>
<evidence type="ECO:0000313" key="18">
    <source>
        <dbReference type="EMBL" id="KAI5076354.1"/>
    </source>
</evidence>
<keyword evidence="7" id="KW-0677">Repeat</keyword>
<gene>
    <name evidence="18" type="ORF">GOP47_0008419</name>
</gene>
<comment type="subcellular location">
    <subcellularLocation>
        <location evidence="1">Cell membrane</location>
    </subcellularLocation>
    <subcellularLocation>
        <location evidence="2">Membrane</location>
        <topology evidence="2">Single-pass type I membrane protein</topology>
    </subcellularLocation>
</comment>
<dbReference type="InterPro" id="IPR000719">
    <property type="entry name" value="Prot_kinase_dom"/>
</dbReference>
<keyword evidence="10 15" id="KW-0067">ATP-binding</keyword>
<dbReference type="FunFam" id="3.80.10.10:FF:000041">
    <property type="entry name" value="LRR receptor-like serine/threonine-protein kinase ERECTA"/>
    <property type="match status" value="1"/>
</dbReference>
<reference evidence="18" key="1">
    <citation type="submission" date="2021-01" db="EMBL/GenBank/DDBJ databases">
        <title>Adiantum capillus-veneris genome.</title>
        <authorList>
            <person name="Fang Y."/>
            <person name="Liao Q."/>
        </authorList>
    </citation>
    <scope>NUCLEOTIDE SEQUENCE</scope>
    <source>
        <strain evidence="18">H3</strain>
        <tissue evidence="18">Leaf</tissue>
    </source>
</reference>
<dbReference type="PROSITE" id="PS50011">
    <property type="entry name" value="PROTEIN_KINASE_DOM"/>
    <property type="match status" value="1"/>
</dbReference>
<dbReference type="Pfam" id="PF00069">
    <property type="entry name" value="Pkinase"/>
    <property type="match status" value="1"/>
</dbReference>
<dbReference type="InterPro" id="IPR011009">
    <property type="entry name" value="Kinase-like_dom_sf"/>
</dbReference>
<dbReference type="GO" id="GO:0005524">
    <property type="term" value="F:ATP binding"/>
    <property type="evidence" value="ECO:0007669"/>
    <property type="project" value="UniProtKB-UniRule"/>
</dbReference>
<comment type="caution">
    <text evidence="18">The sequence shown here is derived from an EMBL/GenBank/DDBJ whole genome shotgun (WGS) entry which is preliminary data.</text>
</comment>
<dbReference type="PANTHER" id="PTHR48053:SF32">
    <property type="entry name" value="LEUCINE RICH REPEAT FAMILY PROTEIN, EXPRESSED"/>
    <property type="match status" value="1"/>
</dbReference>
<evidence type="ECO:0000256" key="3">
    <source>
        <dbReference type="ARBA" id="ARBA00022614"/>
    </source>
</evidence>
<feature type="binding site" evidence="15">
    <location>
        <position position="506"/>
    </location>
    <ligand>
        <name>ATP</name>
        <dbReference type="ChEBI" id="CHEBI:30616"/>
    </ligand>
</feature>
<dbReference type="PANTHER" id="PTHR48053">
    <property type="entry name" value="LEUCINE RICH REPEAT FAMILY PROTEIN, EXPRESSED"/>
    <property type="match status" value="1"/>
</dbReference>
<dbReference type="OrthoDB" id="676979at2759"/>
<evidence type="ECO:0000256" key="13">
    <source>
        <dbReference type="ARBA" id="ARBA00023170"/>
    </source>
</evidence>
<dbReference type="SUPFAM" id="SSF56112">
    <property type="entry name" value="Protein kinase-like (PK-like)"/>
    <property type="match status" value="1"/>
</dbReference>
<keyword evidence="6" id="KW-0732">Signal</keyword>
<dbReference type="Gene3D" id="3.80.10.10">
    <property type="entry name" value="Ribonuclease Inhibitor"/>
    <property type="match status" value="3"/>
</dbReference>
<dbReference type="Gene3D" id="3.30.200.20">
    <property type="entry name" value="Phosphorylase Kinase, domain 1"/>
    <property type="match status" value="1"/>
</dbReference>
<keyword evidence="14" id="KW-0325">Glycoprotein</keyword>
<keyword evidence="13" id="KW-0675">Receptor</keyword>
<dbReference type="PROSITE" id="PS00108">
    <property type="entry name" value="PROTEIN_KINASE_ST"/>
    <property type="match status" value="1"/>
</dbReference>
<dbReference type="InterPro" id="IPR008271">
    <property type="entry name" value="Ser/Thr_kinase_AS"/>
</dbReference>
<dbReference type="SMART" id="SM00220">
    <property type="entry name" value="S_TKc"/>
    <property type="match status" value="1"/>
</dbReference>
<evidence type="ECO:0000256" key="10">
    <source>
        <dbReference type="ARBA" id="ARBA00022840"/>
    </source>
</evidence>
<dbReference type="Gene3D" id="1.10.510.10">
    <property type="entry name" value="Transferase(Phosphotransferase) domain 1"/>
    <property type="match status" value="1"/>
</dbReference>
<dbReference type="EMBL" id="JABFUD020000008">
    <property type="protein sequence ID" value="KAI5076354.1"/>
    <property type="molecule type" value="Genomic_DNA"/>
</dbReference>
<dbReference type="GO" id="GO:0005886">
    <property type="term" value="C:plasma membrane"/>
    <property type="evidence" value="ECO:0007669"/>
    <property type="project" value="UniProtKB-SubCell"/>
</dbReference>
<dbReference type="FunFam" id="3.80.10.10:FF:000095">
    <property type="entry name" value="LRR receptor-like serine/threonine-protein kinase GSO1"/>
    <property type="match status" value="1"/>
</dbReference>
<feature type="transmembrane region" description="Helical" evidence="16">
    <location>
        <begin position="412"/>
        <end position="435"/>
    </location>
</feature>
<dbReference type="InterPro" id="IPR051716">
    <property type="entry name" value="Plant_RL_S/T_kinase"/>
</dbReference>
<keyword evidence="12 16" id="KW-0472">Membrane</keyword>
<dbReference type="FunFam" id="1.10.510.10:FF:000388">
    <property type="entry name" value="Leucine-rich repeat receptor-like tyrosine-protein kinase PXC3"/>
    <property type="match status" value="1"/>
</dbReference>
<keyword evidence="9" id="KW-0418">Kinase</keyword>
<evidence type="ECO:0000256" key="2">
    <source>
        <dbReference type="ARBA" id="ARBA00004479"/>
    </source>
</evidence>
<evidence type="ECO:0000256" key="8">
    <source>
        <dbReference type="ARBA" id="ARBA00022741"/>
    </source>
</evidence>
<dbReference type="InterPro" id="IPR017441">
    <property type="entry name" value="Protein_kinase_ATP_BS"/>
</dbReference>
<name>A0A9D4UYI7_ADICA</name>
<evidence type="ECO:0000256" key="7">
    <source>
        <dbReference type="ARBA" id="ARBA00022737"/>
    </source>
</evidence>
<keyword evidence="4" id="KW-0808">Transferase</keyword>
<evidence type="ECO:0000256" key="4">
    <source>
        <dbReference type="ARBA" id="ARBA00022679"/>
    </source>
</evidence>
<dbReference type="PROSITE" id="PS00107">
    <property type="entry name" value="PROTEIN_KINASE_ATP"/>
    <property type="match status" value="1"/>
</dbReference>
<dbReference type="AlphaFoldDB" id="A0A9D4UYI7"/>
<keyword evidence="11 16" id="KW-1133">Transmembrane helix</keyword>
<evidence type="ECO:0000256" key="6">
    <source>
        <dbReference type="ARBA" id="ARBA00022729"/>
    </source>
</evidence>
<sequence length="789" mass="86979">MTQLNYLNLPKNQLSGGIPRGLGNCTQLAVIGLAFNQLSGFIPEELGNGLSKLQALHIYGNNLTGMIPSSLGNSTKLLSVDLGFNQLSGTIPAELKSWSLLEMLSLPWNYLSGPLEILDFRNFTQLYSAELQFNEMSGSLSKIAFTRLRQLQYLDVGSNRFTGEIPWDAISLCKSLFNLSLANNHLTGKISMDLEKLENLKYLYLQGNLLHGGIPDLGGTKLKLLELDLSMNQLNGSLPLNLASVVSELAGALSHNRFSGFLPLWLGQLVMAQSIDLSNNHFSGAIPEGLGECIALTVLDVSRNQLSGELPLQLGNLDYLVTLNMAFNNLSGELPSFLSTKLPRLRHLNVSFNNFTGFIPQHEKGVFRYLNASSFLGNPGLCGPLLNKECSTVSFTRDRHRSGIWLTNWRGIFLMTLALSLALVFVLILLVVICYRRSAHAETQLVDQDTEMSYKFSVGSVAAKRFSAQELFKATQGYSEVNLLGQGGSSVVFKGVLEDGNSVAVKVLKDVGKGSSHEAFLRETQILSRLKHRSLVRILGSVRNLDVQALVLEYMGNGSLETYLDMHRQHMSADDYMILRGPFTYWEALSAVAMDIAEALNYLHHDYGEPIIHGDVKPSNILFDADLKPRLADFGLAKLVKREEGALTLSSSFKGSIGYMAPEYAYAARITTKVDVYGYGVVLLRMLTGLSPTHSSLDGQTLHEWVKMKLPVDQDGIANIDAELLDAALVQVASDTCTKLVDQLLKIGLACTADRPEDRPTIHQVLDLITSYQYQKDLSHVRDQKRIKA</sequence>
<organism evidence="18 19">
    <name type="scientific">Adiantum capillus-veneris</name>
    <name type="common">Maidenhair fern</name>
    <dbReference type="NCBI Taxonomy" id="13818"/>
    <lineage>
        <taxon>Eukaryota</taxon>
        <taxon>Viridiplantae</taxon>
        <taxon>Streptophyta</taxon>
        <taxon>Embryophyta</taxon>
        <taxon>Tracheophyta</taxon>
        <taxon>Polypodiopsida</taxon>
        <taxon>Polypodiidae</taxon>
        <taxon>Polypodiales</taxon>
        <taxon>Pteridineae</taxon>
        <taxon>Pteridaceae</taxon>
        <taxon>Vittarioideae</taxon>
        <taxon>Adiantum</taxon>
    </lineage>
</organism>
<evidence type="ECO:0000256" key="9">
    <source>
        <dbReference type="ARBA" id="ARBA00022777"/>
    </source>
</evidence>
<protein>
    <recommendedName>
        <fullName evidence="17">Protein kinase domain-containing protein</fullName>
    </recommendedName>
</protein>
<dbReference type="Pfam" id="PF13855">
    <property type="entry name" value="LRR_8"/>
    <property type="match status" value="1"/>
</dbReference>
<feature type="domain" description="Protein kinase" evidence="17">
    <location>
        <begin position="478"/>
        <end position="775"/>
    </location>
</feature>
<dbReference type="Pfam" id="PF00560">
    <property type="entry name" value="LRR_1"/>
    <property type="match status" value="6"/>
</dbReference>
<keyword evidence="3" id="KW-0433">Leucine-rich repeat</keyword>
<evidence type="ECO:0000256" key="16">
    <source>
        <dbReference type="SAM" id="Phobius"/>
    </source>
</evidence>
<accession>A0A9D4UYI7</accession>
<evidence type="ECO:0000256" key="12">
    <source>
        <dbReference type="ARBA" id="ARBA00023136"/>
    </source>
</evidence>